<sequence>AVDAKKKGDIPLNLFRPANPYIGK</sequence>
<protein>
    <submittedName>
        <fullName>Ferredoxin:NADP+ oxidoreductase</fullName>
    </submittedName>
</protein>
<organism>
    <name type="scientific">Cyanophora paradoxa</name>
    <dbReference type="NCBI Taxonomy" id="2762"/>
    <lineage>
        <taxon>Eukaryota</taxon>
        <taxon>Glaucocystophyceae</taxon>
        <taxon>Cyanophorales</taxon>
        <taxon>Cyanophoraceae</taxon>
        <taxon>Cyanophora</taxon>
    </lineage>
</organism>
<reference key="1">
    <citation type="journal article" date="1992" name="Protein Expr. Purif.">
        <title>Ferredoxin:NADP oxidoreductase of Cyanophora paradoxa: purification, partial characterization, and N-terminal amino acid sequence.</title>
        <authorList>
            <person name="Gebhart U.B."/>
            <person name="Maier T.L."/>
            <person name="Stevanovic S."/>
            <person name="Bayer M.G."/>
            <person name="Schenk H.E."/>
        </authorList>
    </citation>
    <scope>PROTEIN SEQUENCE</scope>
</reference>
<dbReference type="AlphaFoldDB" id="Q9S8V1"/>
<name>Q9S8V1_CYAPA</name>
<accession>Q9S8V1</accession>
<keyword id="KW-0903">Direct protein sequencing</keyword>
<proteinExistence type="evidence at protein level"/>